<dbReference type="EMBL" id="MU003505">
    <property type="protein sequence ID" value="KAF2471208.1"/>
    <property type="molecule type" value="Genomic_DNA"/>
</dbReference>
<evidence type="ECO:0000313" key="2">
    <source>
        <dbReference type="Proteomes" id="UP000799755"/>
    </source>
</evidence>
<dbReference type="Proteomes" id="UP000799755">
    <property type="component" value="Unassembled WGS sequence"/>
</dbReference>
<gene>
    <name evidence="1" type="ORF">BDR25DRAFT_367959</name>
</gene>
<proteinExistence type="predicted"/>
<comment type="caution">
    <text evidence="1">The sequence shown here is derived from an EMBL/GenBank/DDBJ whole genome shotgun (WGS) entry which is preliminary data.</text>
</comment>
<reference evidence="1" key="1">
    <citation type="journal article" date="2020" name="Stud. Mycol.">
        <title>101 Dothideomycetes genomes: a test case for predicting lifestyles and emergence of pathogens.</title>
        <authorList>
            <person name="Haridas S."/>
            <person name="Albert R."/>
            <person name="Binder M."/>
            <person name="Bloem J."/>
            <person name="Labutti K."/>
            <person name="Salamov A."/>
            <person name="Andreopoulos B."/>
            <person name="Baker S."/>
            <person name="Barry K."/>
            <person name="Bills G."/>
            <person name="Bluhm B."/>
            <person name="Cannon C."/>
            <person name="Castanera R."/>
            <person name="Culley D."/>
            <person name="Daum C."/>
            <person name="Ezra D."/>
            <person name="Gonzalez J."/>
            <person name="Henrissat B."/>
            <person name="Kuo A."/>
            <person name="Liang C."/>
            <person name="Lipzen A."/>
            <person name="Lutzoni F."/>
            <person name="Magnuson J."/>
            <person name="Mondo S."/>
            <person name="Nolan M."/>
            <person name="Ohm R."/>
            <person name="Pangilinan J."/>
            <person name="Park H.-J."/>
            <person name="Ramirez L."/>
            <person name="Alfaro M."/>
            <person name="Sun H."/>
            <person name="Tritt A."/>
            <person name="Yoshinaga Y."/>
            <person name="Zwiers L.-H."/>
            <person name="Turgeon B."/>
            <person name="Goodwin S."/>
            <person name="Spatafora J."/>
            <person name="Crous P."/>
            <person name="Grigoriev I."/>
        </authorList>
    </citation>
    <scope>NUCLEOTIDE SEQUENCE</scope>
    <source>
        <strain evidence="1">ATCC 200398</strain>
    </source>
</reference>
<organism evidence="1 2">
    <name type="scientific">Lindgomyces ingoldianus</name>
    <dbReference type="NCBI Taxonomy" id="673940"/>
    <lineage>
        <taxon>Eukaryota</taxon>
        <taxon>Fungi</taxon>
        <taxon>Dikarya</taxon>
        <taxon>Ascomycota</taxon>
        <taxon>Pezizomycotina</taxon>
        <taxon>Dothideomycetes</taxon>
        <taxon>Pleosporomycetidae</taxon>
        <taxon>Pleosporales</taxon>
        <taxon>Lindgomycetaceae</taxon>
        <taxon>Lindgomyces</taxon>
    </lineage>
</organism>
<evidence type="ECO:0000313" key="1">
    <source>
        <dbReference type="EMBL" id="KAF2471208.1"/>
    </source>
</evidence>
<accession>A0ACB6QW26</accession>
<sequence length="379" mass="43410">MEIYQMKEHLSRCHRIFQCPRCSSPYPTPESLKSHQQRSEPCSPRERQFFAINQDLWELIEMWAKKRAKPGTREDQWKALFRVVFPNVPESQIPSPFYTSDDVFTEEDEEEEDFDDSSRDVLFDYLEKELPRRTIKHLELSIQNRFDTANESHCPHLHVSRNKQNFKDFLVASVVDSLKQGLEDVKASFKRGVEAKQLGVDSQYSPDQVAHDSAEQQVLAQIKRPEPLESFLSSAEFLGWDGCSLQTDLSGFDFEEVLQQWNEEQFSYQPNIITHSDRLSKPSEPPLLASSTNSLISVTPDSRLEPRVPLLAIGPHEAVENLTGRYRRAANSAKNEEVGRILSTQVISDALEFADFQGNSDDVDDTIFLDPVLQGPIGY</sequence>
<protein>
    <submittedName>
        <fullName evidence="1">Uncharacterized protein</fullName>
    </submittedName>
</protein>
<name>A0ACB6QW26_9PLEO</name>
<keyword evidence="2" id="KW-1185">Reference proteome</keyword>